<accession>A0A0F0INE4</accession>
<dbReference type="Gene3D" id="3.40.50.720">
    <property type="entry name" value="NAD(P)-binding Rossmann-like Domain"/>
    <property type="match status" value="1"/>
</dbReference>
<keyword evidence="2" id="KW-0521">NADP</keyword>
<dbReference type="EMBL" id="JZEE01000194">
    <property type="protein sequence ID" value="KJK67398.1"/>
    <property type="molecule type" value="Genomic_DNA"/>
</dbReference>
<evidence type="ECO:0000256" key="2">
    <source>
        <dbReference type="ARBA" id="ARBA00022857"/>
    </source>
</evidence>
<evidence type="ECO:0000313" key="4">
    <source>
        <dbReference type="EMBL" id="KJK67398.1"/>
    </source>
</evidence>
<dbReference type="PANTHER" id="PTHR47706:SF4">
    <property type="entry name" value="NMRA-LIKE DOMAIN-CONTAINING PROTEIN"/>
    <property type="match status" value="1"/>
</dbReference>
<name>A0A0F0INE4_ASPPU</name>
<proteinExistence type="inferred from homology"/>
<reference evidence="4 5" key="1">
    <citation type="submission" date="2015-02" db="EMBL/GenBank/DDBJ databases">
        <title>Draft genome sequence of Aspergillus parasiticus SU-1.</title>
        <authorList>
            <person name="Yu J."/>
            <person name="Fedorova N."/>
            <person name="Yin Y."/>
            <person name="Losada L."/>
            <person name="Zafar N."/>
            <person name="Taujale R."/>
            <person name="Ehrlich K.C."/>
            <person name="Bhatnagar D."/>
            <person name="Cleveland T.E."/>
            <person name="Bennett J.W."/>
            <person name="Nierman W.C."/>
        </authorList>
    </citation>
    <scope>NUCLEOTIDE SEQUENCE [LARGE SCALE GENOMIC DNA]</scope>
    <source>
        <strain evidence="5">ATCC 56775 / NRRL 5862 / SRRC 143 / SU-1</strain>
    </source>
</reference>
<protein>
    <submittedName>
        <fullName evidence="4">NADHP-binding</fullName>
    </submittedName>
</protein>
<dbReference type="InterPro" id="IPR036291">
    <property type="entry name" value="NAD(P)-bd_dom_sf"/>
</dbReference>
<dbReference type="GO" id="GO:0016491">
    <property type="term" value="F:oxidoreductase activity"/>
    <property type="evidence" value="ECO:0007669"/>
    <property type="project" value="UniProtKB-KW"/>
</dbReference>
<comment type="similarity">
    <text evidence="1">Belongs to the NmrA-type oxidoreductase family. Isoflavone reductase subfamily.</text>
</comment>
<organism evidence="4 5">
    <name type="scientific">Aspergillus parasiticus (strain ATCC 56775 / NRRL 5862 / SRRC 143 / SU-1)</name>
    <dbReference type="NCBI Taxonomy" id="1403190"/>
    <lineage>
        <taxon>Eukaryota</taxon>
        <taxon>Fungi</taxon>
        <taxon>Dikarya</taxon>
        <taxon>Ascomycota</taxon>
        <taxon>Pezizomycotina</taxon>
        <taxon>Eurotiomycetes</taxon>
        <taxon>Eurotiomycetidae</taxon>
        <taxon>Eurotiales</taxon>
        <taxon>Aspergillaceae</taxon>
        <taxon>Aspergillus</taxon>
        <taxon>Aspergillus subgen. Circumdati</taxon>
    </lineage>
</organism>
<dbReference type="AlphaFoldDB" id="A0A0F0INE4"/>
<sequence>MKIALAGVGDVGNYFIEEFSRSTHEVVLLTSKHKSHLDHVPVKQQITDYSVDNLTLHLQDCDAVVSTFCGPEDKYISAHLAILEACTRSPKCKRFLPSSWTTNIEDFGDQPIMLAHSRDTIWKALRAQHEVKWTMICNGWFMDYVVPASQRYLRDVGVGWVMDHQNKVFELYADGQQKVTLTSVRDVARAALSILEHDEIEWNEFTHFGGQTLTYLELYKLIKRRDPEWTLKKLPFAEVIERITSGKLVGEDVDLEYFRLMGFTNCNRVREDKALTWGTGLLEGLRARGVEELLDEAAKDEKVVP</sequence>
<dbReference type="SUPFAM" id="SSF51735">
    <property type="entry name" value="NAD(P)-binding Rossmann-fold domains"/>
    <property type="match status" value="1"/>
</dbReference>
<keyword evidence="3" id="KW-0560">Oxidoreductase</keyword>
<dbReference type="PANTHER" id="PTHR47706">
    <property type="entry name" value="NMRA-LIKE FAMILY PROTEIN"/>
    <property type="match status" value="1"/>
</dbReference>
<comment type="caution">
    <text evidence="4">The sequence shown here is derived from an EMBL/GenBank/DDBJ whole genome shotgun (WGS) entry which is preliminary data.</text>
</comment>
<dbReference type="InterPro" id="IPR051609">
    <property type="entry name" value="NmrA/Isoflavone_reductase-like"/>
</dbReference>
<dbReference type="OrthoDB" id="419598at2759"/>
<evidence type="ECO:0000256" key="3">
    <source>
        <dbReference type="ARBA" id="ARBA00023002"/>
    </source>
</evidence>
<dbReference type="Proteomes" id="UP000033540">
    <property type="component" value="Unassembled WGS sequence"/>
</dbReference>
<gene>
    <name evidence="4" type="ORF">P875_00117163</name>
</gene>
<evidence type="ECO:0000256" key="1">
    <source>
        <dbReference type="ARBA" id="ARBA00005725"/>
    </source>
</evidence>
<evidence type="ECO:0000313" key="5">
    <source>
        <dbReference type="Proteomes" id="UP000033540"/>
    </source>
</evidence>
<dbReference type="Gene3D" id="3.90.25.10">
    <property type="entry name" value="UDP-galactose 4-epimerase, domain 1"/>
    <property type="match status" value="1"/>
</dbReference>